<dbReference type="InterPro" id="IPR020846">
    <property type="entry name" value="MFS_dom"/>
</dbReference>
<feature type="transmembrane region" description="Helical" evidence="7">
    <location>
        <begin position="77"/>
        <end position="95"/>
    </location>
</feature>
<accession>A0A2Z4MFM2</accession>
<dbReference type="Pfam" id="PF07690">
    <property type="entry name" value="MFS_1"/>
    <property type="match status" value="1"/>
</dbReference>
<organism evidence="9 10">
    <name type="scientific">Brevibacillus brevis</name>
    <name type="common">Bacillus brevis</name>
    <dbReference type="NCBI Taxonomy" id="1393"/>
    <lineage>
        <taxon>Bacteria</taxon>
        <taxon>Bacillati</taxon>
        <taxon>Bacillota</taxon>
        <taxon>Bacilli</taxon>
        <taxon>Bacillales</taxon>
        <taxon>Paenibacillaceae</taxon>
        <taxon>Brevibacillus</taxon>
    </lineage>
</organism>
<protein>
    <submittedName>
        <fullName evidence="9">MFS transporter</fullName>
    </submittedName>
</protein>
<keyword evidence="5 7" id="KW-1133">Transmembrane helix</keyword>
<feature type="transmembrane region" description="Helical" evidence="7">
    <location>
        <begin position="223"/>
        <end position="252"/>
    </location>
</feature>
<comment type="subcellular location">
    <subcellularLocation>
        <location evidence="1">Cell membrane</location>
        <topology evidence="1">Multi-pass membrane protein</topology>
    </subcellularLocation>
</comment>
<feature type="transmembrane region" description="Helical" evidence="7">
    <location>
        <begin position="258"/>
        <end position="277"/>
    </location>
</feature>
<name>A0A2Z4MFM2_BREBE</name>
<dbReference type="CDD" id="cd06173">
    <property type="entry name" value="MFS_MefA_like"/>
    <property type="match status" value="1"/>
</dbReference>
<evidence type="ECO:0000313" key="9">
    <source>
        <dbReference type="EMBL" id="AWX55248.1"/>
    </source>
</evidence>
<dbReference type="EMBL" id="CP030117">
    <property type="protein sequence ID" value="AWX55248.1"/>
    <property type="molecule type" value="Genomic_DNA"/>
</dbReference>
<dbReference type="InterPro" id="IPR022324">
    <property type="entry name" value="Bacilysin_exporter_BacE_put"/>
</dbReference>
<feature type="transmembrane region" description="Helical" evidence="7">
    <location>
        <begin position="309"/>
        <end position="334"/>
    </location>
</feature>
<dbReference type="PRINTS" id="PR01988">
    <property type="entry name" value="EXPORTERBACE"/>
</dbReference>
<evidence type="ECO:0000313" key="10">
    <source>
        <dbReference type="Proteomes" id="UP000036061"/>
    </source>
</evidence>
<dbReference type="SUPFAM" id="SSF103473">
    <property type="entry name" value="MFS general substrate transporter"/>
    <property type="match status" value="1"/>
</dbReference>
<keyword evidence="2" id="KW-0813">Transport</keyword>
<evidence type="ECO:0000256" key="6">
    <source>
        <dbReference type="ARBA" id="ARBA00023136"/>
    </source>
</evidence>
<dbReference type="AlphaFoldDB" id="A0A2Z4MFM2"/>
<evidence type="ECO:0000259" key="8">
    <source>
        <dbReference type="PROSITE" id="PS50850"/>
    </source>
</evidence>
<dbReference type="PANTHER" id="PTHR43266:SF2">
    <property type="entry name" value="MAJOR FACILITATOR SUPERFAMILY (MFS) PROFILE DOMAIN-CONTAINING PROTEIN"/>
    <property type="match status" value="1"/>
</dbReference>
<dbReference type="Gene3D" id="1.20.1250.20">
    <property type="entry name" value="MFS general substrate transporter like domains"/>
    <property type="match status" value="1"/>
</dbReference>
<dbReference type="Proteomes" id="UP000036061">
    <property type="component" value="Chromosome"/>
</dbReference>
<feature type="transmembrane region" description="Helical" evidence="7">
    <location>
        <begin position="31"/>
        <end position="56"/>
    </location>
</feature>
<keyword evidence="4 7" id="KW-0812">Transmembrane</keyword>
<dbReference type="GO" id="GO:0022857">
    <property type="term" value="F:transmembrane transporter activity"/>
    <property type="evidence" value="ECO:0007669"/>
    <property type="project" value="InterPro"/>
</dbReference>
<feature type="transmembrane region" description="Helical" evidence="7">
    <location>
        <begin position="170"/>
        <end position="187"/>
    </location>
</feature>
<dbReference type="PROSITE" id="PS50850">
    <property type="entry name" value="MFS"/>
    <property type="match status" value="1"/>
</dbReference>
<evidence type="ECO:0000256" key="1">
    <source>
        <dbReference type="ARBA" id="ARBA00004651"/>
    </source>
</evidence>
<dbReference type="InterPro" id="IPR036259">
    <property type="entry name" value="MFS_trans_sf"/>
</dbReference>
<evidence type="ECO:0000256" key="2">
    <source>
        <dbReference type="ARBA" id="ARBA00022448"/>
    </source>
</evidence>
<dbReference type="InterPro" id="IPR011701">
    <property type="entry name" value="MFS"/>
</dbReference>
<reference evidence="9 10" key="1">
    <citation type="journal article" date="2015" name="Genome Announc.">
        <title>Draft Genome Sequence of Brevibacillus brevis DZQ7, a Plant Growth-Promoting Rhizobacterium with Broad-Spectrum Antimicrobial Activity.</title>
        <authorList>
            <person name="Hou Q."/>
            <person name="Wang C."/>
            <person name="Hou X."/>
            <person name="Xia Z."/>
            <person name="Ye J."/>
            <person name="Liu K."/>
            <person name="Liu H."/>
            <person name="Wang J."/>
            <person name="Guo H."/>
            <person name="Yu X."/>
            <person name="Yang Y."/>
            <person name="Du B."/>
            <person name="Ding Y."/>
        </authorList>
    </citation>
    <scope>NUCLEOTIDE SEQUENCE [LARGE SCALE GENOMIC DNA]</scope>
    <source>
        <strain evidence="9 10">DZQ7</strain>
    </source>
</reference>
<feature type="transmembrane region" description="Helical" evidence="7">
    <location>
        <begin position="145"/>
        <end position="164"/>
    </location>
</feature>
<evidence type="ECO:0000256" key="4">
    <source>
        <dbReference type="ARBA" id="ARBA00022692"/>
    </source>
</evidence>
<dbReference type="PANTHER" id="PTHR43266">
    <property type="entry name" value="MACROLIDE-EFFLUX PROTEIN"/>
    <property type="match status" value="1"/>
</dbReference>
<feature type="transmembrane region" description="Helical" evidence="7">
    <location>
        <begin position="284"/>
        <end position="303"/>
    </location>
</feature>
<feature type="transmembrane region" description="Helical" evidence="7">
    <location>
        <begin position="101"/>
        <end position="118"/>
    </location>
</feature>
<evidence type="ECO:0000256" key="3">
    <source>
        <dbReference type="ARBA" id="ARBA00022475"/>
    </source>
</evidence>
<feature type="transmembrane region" description="Helical" evidence="7">
    <location>
        <begin position="376"/>
        <end position="396"/>
    </location>
</feature>
<gene>
    <name evidence="9" type="ORF">AB432_009425</name>
</gene>
<proteinExistence type="predicted"/>
<dbReference type="RefSeq" id="WP_048032067.1">
    <property type="nucleotide sequence ID" value="NZ_CP030117.1"/>
</dbReference>
<keyword evidence="3" id="KW-1003">Cell membrane</keyword>
<evidence type="ECO:0000256" key="7">
    <source>
        <dbReference type="SAM" id="Phobius"/>
    </source>
</evidence>
<keyword evidence="6 7" id="KW-0472">Membrane</keyword>
<feature type="domain" description="Major facilitator superfamily (MFS) profile" evidence="8">
    <location>
        <begin position="11"/>
        <end position="400"/>
    </location>
</feature>
<evidence type="ECO:0000256" key="5">
    <source>
        <dbReference type="ARBA" id="ARBA00022989"/>
    </source>
</evidence>
<feature type="transmembrane region" description="Helical" evidence="7">
    <location>
        <begin position="346"/>
        <end position="370"/>
    </location>
</feature>
<dbReference type="GO" id="GO:0005886">
    <property type="term" value="C:plasma membrane"/>
    <property type="evidence" value="ECO:0007669"/>
    <property type="project" value="UniProtKB-SubCell"/>
</dbReference>
<sequence length="415" mass="44626">MSFLFLLKKPNLRCLLTANFLSGIGDWFNSVAVLALLLEITGTAIAVGITLALRTLPHLIFGPLGGLMADRFDRKKVMVACDLVRGFIALSFLFVSEKSDLWIVYAGTFLLVAFSSLYNPARMSLLPKIVDPEELATANALDQSIFGIVMAIGSLIGGIFVALWGSDLAFLFNALSFFASALFLARLKVHSFPGDSVHNVQLRQAAKVSTYGEVIRAITSTPIVYAILLLKAVWPIGGGIINVLISVYAYQVFTAGEWGIGLLYGAIGLGFIIGGMLAQRFQRYFNEVAASSFALEGFALLLTSFSPTIYVTALFFALSTVAGGMGNASLNTLIMRHVTPSYHGRVFALDATISNILIGLSMLLGGWILTMADPRIVGFVAGLFVTIPSLVLGLVIRRAVRASDDVQLANKSHAR</sequence>